<name>A0ABP0LXQ3_9DINO</name>
<organism evidence="6 7">
    <name type="scientific">Durusdinium trenchii</name>
    <dbReference type="NCBI Taxonomy" id="1381693"/>
    <lineage>
        <taxon>Eukaryota</taxon>
        <taxon>Sar</taxon>
        <taxon>Alveolata</taxon>
        <taxon>Dinophyceae</taxon>
        <taxon>Suessiales</taxon>
        <taxon>Symbiodiniaceae</taxon>
        <taxon>Durusdinium</taxon>
    </lineage>
</organism>
<dbReference type="InterPro" id="IPR022755">
    <property type="entry name" value="Znf_C2H2_jaz"/>
</dbReference>
<evidence type="ECO:0000259" key="4">
    <source>
        <dbReference type="Pfam" id="PF12171"/>
    </source>
</evidence>
<dbReference type="Pfam" id="PF13679">
    <property type="entry name" value="Methyltransf_32"/>
    <property type="match status" value="1"/>
</dbReference>
<keyword evidence="7" id="KW-1185">Reference proteome</keyword>
<dbReference type="SUPFAM" id="SSF53335">
    <property type="entry name" value="S-adenosyl-L-methionine-dependent methyltransferases"/>
    <property type="match status" value="1"/>
</dbReference>
<dbReference type="Gene3D" id="3.40.50.150">
    <property type="entry name" value="Vaccinia Virus protein VP39"/>
    <property type="match status" value="1"/>
</dbReference>
<dbReference type="InterPro" id="IPR025714">
    <property type="entry name" value="Methyltranfer_dom"/>
</dbReference>
<reference evidence="6 7" key="1">
    <citation type="submission" date="2024-02" db="EMBL/GenBank/DDBJ databases">
        <authorList>
            <person name="Chen Y."/>
            <person name="Shah S."/>
            <person name="Dougan E. K."/>
            <person name="Thang M."/>
            <person name="Chan C."/>
        </authorList>
    </citation>
    <scope>NUCLEOTIDE SEQUENCE [LARGE SCALE GENOMIC DNA]</scope>
</reference>
<dbReference type="InterPro" id="IPR036236">
    <property type="entry name" value="Znf_C2H2_sf"/>
</dbReference>
<dbReference type="Pfam" id="PF12171">
    <property type="entry name" value="zf-C2H2_jaz"/>
    <property type="match status" value="1"/>
</dbReference>
<evidence type="ECO:0000313" key="7">
    <source>
        <dbReference type="Proteomes" id="UP001642464"/>
    </source>
</evidence>
<evidence type="ECO:0000313" key="6">
    <source>
        <dbReference type="EMBL" id="CAK9043521.1"/>
    </source>
</evidence>
<dbReference type="EMBL" id="CAXAMM010018491">
    <property type="protein sequence ID" value="CAK9043521.1"/>
    <property type="molecule type" value="Genomic_DNA"/>
</dbReference>
<dbReference type="SUPFAM" id="SSF57667">
    <property type="entry name" value="beta-beta-alpha zinc fingers"/>
    <property type="match status" value="1"/>
</dbReference>
<keyword evidence="3" id="KW-0862">Zinc</keyword>
<evidence type="ECO:0000256" key="2">
    <source>
        <dbReference type="ARBA" id="ARBA00022771"/>
    </source>
</evidence>
<evidence type="ECO:0000256" key="1">
    <source>
        <dbReference type="ARBA" id="ARBA00022723"/>
    </source>
</evidence>
<sequence length="500" mass="55970">MSSEASPVDAPSEPALWVQYGSLLQHVPISNHLDIGRWRSAVKEAFSQNAALQSVSAKRLELRTLDAKTLSCGQKLAKIQAQGHGLEPQKALQLTVTEKKETAHDNPFEMEDTRRAEELAAELVARGALKAVAVREAGGVRHAGYWCQHCSAHCSSAIAWKQHMSSQVHRKGERLNPWQRTMCLAEFPMRQGGTLEVNTKYHDLAQEQQRLLKQYLEHSFNNELDLLKSFDCLFEKHAGHLRVKEIFETVEVWKKVVSHLQRCNETRKSQNLEAVSRIYDIASGHGLLAVLLAYRFPQVQVVAVDREKRMGFDHYVEVVNEFGEAEPGTESCLANLSFVVADFQDVHTAENAAFVCVHGCNELNLDVLKRALQKRAVWLVVPCCIREGLSNISVRCAATREEGDDTRHALMCGMIAAQYQASAIASIDRRITNRHLVIEGDAAFVVSPDHSPQNEHVPSAKKRSRWRAEIYRVHLIIIDPPVHAWQAVLDGPGLLVSCIA</sequence>
<keyword evidence="1" id="KW-0479">Metal-binding</keyword>
<evidence type="ECO:0000259" key="5">
    <source>
        <dbReference type="Pfam" id="PF13679"/>
    </source>
</evidence>
<gene>
    <name evidence="6" type="ORF">SCF082_LOCUS24854</name>
</gene>
<protein>
    <submittedName>
        <fullName evidence="6">13 kDa deflagellation-inducible protein</fullName>
    </submittedName>
</protein>
<accession>A0ABP0LXQ3</accession>
<comment type="caution">
    <text evidence="6">The sequence shown here is derived from an EMBL/GenBank/DDBJ whole genome shotgun (WGS) entry which is preliminary data.</text>
</comment>
<keyword evidence="2" id="KW-0863">Zinc-finger</keyword>
<feature type="domain" description="Zinc finger double-stranded RNA binding" evidence="4">
    <location>
        <begin position="145"/>
        <end position="170"/>
    </location>
</feature>
<evidence type="ECO:0000256" key="3">
    <source>
        <dbReference type="ARBA" id="ARBA00022833"/>
    </source>
</evidence>
<dbReference type="InterPro" id="IPR029063">
    <property type="entry name" value="SAM-dependent_MTases_sf"/>
</dbReference>
<dbReference type="Proteomes" id="UP001642464">
    <property type="component" value="Unassembled WGS sequence"/>
</dbReference>
<proteinExistence type="predicted"/>
<feature type="domain" description="Methyltransferase" evidence="5">
    <location>
        <begin position="256"/>
        <end position="386"/>
    </location>
</feature>